<dbReference type="RefSeq" id="WP_192358892.1">
    <property type="nucleotide sequence ID" value="NZ_CP119182.1"/>
</dbReference>
<gene>
    <name evidence="1" type="ORF">IHE70_01340</name>
</gene>
<dbReference type="AlphaFoldDB" id="A0A927KY00"/>
<dbReference type="EMBL" id="JACYXT010000001">
    <property type="protein sequence ID" value="MBD9721907.1"/>
    <property type="molecule type" value="Genomic_DNA"/>
</dbReference>
<organism evidence="1 2">
    <name type="scientific">Streptomyces caniscabiei</name>
    <dbReference type="NCBI Taxonomy" id="2746961"/>
    <lineage>
        <taxon>Bacteria</taxon>
        <taxon>Bacillati</taxon>
        <taxon>Actinomycetota</taxon>
        <taxon>Actinomycetes</taxon>
        <taxon>Kitasatosporales</taxon>
        <taxon>Streptomycetaceae</taxon>
        <taxon>Streptomyces</taxon>
    </lineage>
</organism>
<dbReference type="Proteomes" id="UP000661025">
    <property type="component" value="Unassembled WGS sequence"/>
</dbReference>
<comment type="caution">
    <text evidence="1">The sequence shown here is derived from an EMBL/GenBank/DDBJ whole genome shotgun (WGS) entry which is preliminary data.</text>
</comment>
<protein>
    <submittedName>
        <fullName evidence="1">Uncharacterized protein</fullName>
    </submittedName>
</protein>
<proteinExistence type="predicted"/>
<name>A0A927KY00_9ACTN</name>
<reference evidence="1" key="1">
    <citation type="submission" date="2020-09" db="EMBL/GenBank/DDBJ databases">
        <title>Streptomyces canutascabiei sp. nov., which causes potato common scab and is distributed across the world.</title>
        <authorList>
            <person name="Nguyen H.P."/>
            <person name="Weisberg A.J."/>
            <person name="Chang J.H."/>
            <person name="Clarke C.R."/>
        </authorList>
    </citation>
    <scope>NUCLEOTIDE SEQUENCE</scope>
    <source>
        <strain evidence="1">ID-01-6.2a</strain>
    </source>
</reference>
<sequence length="82" mass="8405">MSTNSPTIPANVAAHVLWSEGLGGYPAGSSTTKLLDAWASADDTNAARLAAGWPEYAAAFALMQQPDGTTRLRAIATGEVTA</sequence>
<evidence type="ECO:0000313" key="2">
    <source>
        <dbReference type="Proteomes" id="UP000661025"/>
    </source>
</evidence>
<dbReference type="GeneID" id="79929281"/>
<evidence type="ECO:0000313" key="1">
    <source>
        <dbReference type="EMBL" id="MBD9721907.1"/>
    </source>
</evidence>
<accession>A0A927KY00</accession>